<accession>A0A0C9VG29</accession>
<feature type="transmembrane region" description="Helical" evidence="8">
    <location>
        <begin position="447"/>
        <end position="467"/>
    </location>
</feature>
<feature type="region of interest" description="Disordered" evidence="9">
    <location>
        <begin position="294"/>
        <end position="367"/>
    </location>
</feature>
<comment type="subcellular location">
    <subcellularLocation>
        <location evidence="8">Cell membrane</location>
        <topology evidence="8">Multi-pass membrane protein</topology>
    </subcellularLocation>
    <subcellularLocation>
        <location evidence="1">Endomembrane system</location>
        <topology evidence="1">Multi-pass membrane protein</topology>
    </subcellularLocation>
</comment>
<evidence type="ECO:0000256" key="9">
    <source>
        <dbReference type="SAM" id="MobiDB-lite"/>
    </source>
</evidence>
<evidence type="ECO:0000256" key="8">
    <source>
        <dbReference type="RuleBase" id="RU362101"/>
    </source>
</evidence>
<dbReference type="GO" id="GO:0012505">
    <property type="term" value="C:endomembrane system"/>
    <property type="evidence" value="ECO:0007669"/>
    <property type="project" value="UniProtKB-SubCell"/>
</dbReference>
<name>A0A0C9VG29_9AGAM</name>
<feature type="transmembrane region" description="Helical" evidence="8">
    <location>
        <begin position="21"/>
        <end position="50"/>
    </location>
</feature>
<comment type="similarity">
    <text evidence="2 8">Belongs to the NiCoT transporter (TC 2.A.52) family.</text>
</comment>
<keyword evidence="5 8" id="KW-0812">Transmembrane</keyword>
<reference evidence="10 11" key="1">
    <citation type="submission" date="2014-04" db="EMBL/GenBank/DDBJ databases">
        <title>Evolutionary Origins and Diversification of the Mycorrhizal Mutualists.</title>
        <authorList>
            <consortium name="DOE Joint Genome Institute"/>
            <consortium name="Mycorrhizal Genomics Consortium"/>
            <person name="Kohler A."/>
            <person name="Kuo A."/>
            <person name="Nagy L.G."/>
            <person name="Floudas D."/>
            <person name="Copeland A."/>
            <person name="Barry K.W."/>
            <person name="Cichocki N."/>
            <person name="Veneault-Fourrey C."/>
            <person name="LaButti K."/>
            <person name="Lindquist E.A."/>
            <person name="Lipzen A."/>
            <person name="Lundell T."/>
            <person name="Morin E."/>
            <person name="Murat C."/>
            <person name="Riley R."/>
            <person name="Ohm R."/>
            <person name="Sun H."/>
            <person name="Tunlid A."/>
            <person name="Henrissat B."/>
            <person name="Grigoriev I.V."/>
            <person name="Hibbett D.S."/>
            <person name="Martin F."/>
        </authorList>
    </citation>
    <scope>NUCLEOTIDE SEQUENCE [LARGE SCALE GENOMIC DNA]</scope>
    <source>
        <strain evidence="10 11">MD-312</strain>
    </source>
</reference>
<feature type="transmembrane region" description="Helical" evidence="8">
    <location>
        <begin position="254"/>
        <end position="275"/>
    </location>
</feature>
<dbReference type="GO" id="GO:0015099">
    <property type="term" value="F:nickel cation transmembrane transporter activity"/>
    <property type="evidence" value="ECO:0007669"/>
    <property type="project" value="UniProtKB-UniRule"/>
</dbReference>
<gene>
    <name evidence="10" type="ORF">HYDPIDRAFT_40285</name>
</gene>
<feature type="transmembrane region" description="Helical" evidence="8">
    <location>
        <begin position="93"/>
        <end position="118"/>
    </location>
</feature>
<dbReference type="PANTHER" id="PTHR31611">
    <property type="entry name" value="HIGH-AFFINITY NICKEL TRANSPORT PROTEIN NIC1"/>
    <property type="match status" value="1"/>
</dbReference>
<dbReference type="EMBL" id="KN839846">
    <property type="protein sequence ID" value="KIJ64544.1"/>
    <property type="molecule type" value="Genomic_DNA"/>
</dbReference>
<dbReference type="HOGENOM" id="CLU_036094_1_0_1"/>
<evidence type="ECO:0000256" key="2">
    <source>
        <dbReference type="ARBA" id="ARBA00010892"/>
    </source>
</evidence>
<feature type="compositionally biased region" description="Basic and acidic residues" evidence="9">
    <location>
        <begin position="323"/>
        <end position="338"/>
    </location>
</feature>
<feature type="transmembrane region" description="Helical" evidence="8">
    <location>
        <begin position="138"/>
        <end position="160"/>
    </location>
</feature>
<dbReference type="OrthoDB" id="5197598at2759"/>
<evidence type="ECO:0000256" key="6">
    <source>
        <dbReference type="ARBA" id="ARBA00022989"/>
    </source>
</evidence>
<protein>
    <recommendedName>
        <fullName evidence="8">Nickel/cobalt efflux system</fullName>
    </recommendedName>
</protein>
<evidence type="ECO:0000313" key="11">
    <source>
        <dbReference type="Proteomes" id="UP000053820"/>
    </source>
</evidence>
<keyword evidence="7 8" id="KW-0472">Membrane</keyword>
<evidence type="ECO:0000256" key="7">
    <source>
        <dbReference type="ARBA" id="ARBA00023136"/>
    </source>
</evidence>
<proteinExistence type="inferred from homology"/>
<dbReference type="AlphaFoldDB" id="A0A0C9VG29"/>
<feature type="transmembrane region" description="Helical" evidence="8">
    <location>
        <begin position="386"/>
        <end position="406"/>
    </location>
</feature>
<dbReference type="PANTHER" id="PTHR31611:SF0">
    <property type="entry name" value="HIGH-AFFINITY NICKEL TRANSPORT PROTEIN NIC1"/>
    <property type="match status" value="1"/>
</dbReference>
<dbReference type="GO" id="GO:0005886">
    <property type="term" value="C:plasma membrane"/>
    <property type="evidence" value="ECO:0007669"/>
    <property type="project" value="UniProtKB-SubCell"/>
</dbReference>
<dbReference type="Proteomes" id="UP000053820">
    <property type="component" value="Unassembled WGS sequence"/>
</dbReference>
<keyword evidence="6 8" id="KW-1133">Transmembrane helix</keyword>
<evidence type="ECO:0000256" key="4">
    <source>
        <dbReference type="ARBA" id="ARBA00022596"/>
    </source>
</evidence>
<evidence type="ECO:0000256" key="5">
    <source>
        <dbReference type="ARBA" id="ARBA00022692"/>
    </source>
</evidence>
<feature type="transmembrane region" description="Helical" evidence="8">
    <location>
        <begin position="212"/>
        <end position="234"/>
    </location>
</feature>
<evidence type="ECO:0000256" key="1">
    <source>
        <dbReference type="ARBA" id="ARBA00004127"/>
    </source>
</evidence>
<organism evidence="10 11">
    <name type="scientific">Hydnomerulius pinastri MD-312</name>
    <dbReference type="NCBI Taxonomy" id="994086"/>
    <lineage>
        <taxon>Eukaryota</taxon>
        <taxon>Fungi</taxon>
        <taxon>Dikarya</taxon>
        <taxon>Basidiomycota</taxon>
        <taxon>Agaricomycotina</taxon>
        <taxon>Agaricomycetes</taxon>
        <taxon>Agaricomycetidae</taxon>
        <taxon>Boletales</taxon>
        <taxon>Boletales incertae sedis</taxon>
        <taxon>Leucogyrophana</taxon>
    </lineage>
</organism>
<keyword evidence="4" id="KW-0533">Nickel</keyword>
<feature type="transmembrane region" description="Helical" evidence="8">
    <location>
        <begin position="56"/>
        <end position="72"/>
    </location>
</feature>
<keyword evidence="3 8" id="KW-0813">Transport</keyword>
<dbReference type="InterPro" id="IPR011541">
    <property type="entry name" value="Ni/Co_transpt_high_affinity"/>
</dbReference>
<sequence>MKALGNSPTTSRTLPKFNNKLIFPSLTLFGRSLLLVVVEVLANAVCWAIAAQSHALLSLAILAWTIGLRHALDADHISAIDNATRTLISHGQLPVTCGLFFSLGHSTIVIVVNVAIVISTDVYNKLNGVGDVGSIIGTAVSGSFLFIVGLANSIILYKILRQRRRARRRADSEGGGDDSLSSDPTPNQNMLMMRLLGPLVNFVDRPWKMYPVGVLFGLGFDTASSIALLAISALAKESESGSRIPPAEVVILPLLFTTGMTLVDSLDSILMLYSYSGFADRSWRILESKSRVANSSDRDFADPGDEPAMSEPPPSEIQAAEPSQEKDVDEVGIRRLSDQSRTPGEENALAGDGKMGKDPTGDRIGTSVLGEDRADRMTRVKRNTMSNLSIILTTMSILLAFSISLIEIMGLVGDNCAKCQAAASAPDGGGLAGQWWRGWARANDNSGYIGAAVVGAFAVIVSGWYVARWGAGRIRERAVRMRQRDEVEPREGSGS</sequence>
<keyword evidence="11" id="KW-1185">Reference proteome</keyword>
<dbReference type="InterPro" id="IPR004688">
    <property type="entry name" value="Ni/Co_transpt"/>
</dbReference>
<dbReference type="Pfam" id="PF03824">
    <property type="entry name" value="NicO"/>
    <property type="match status" value="1"/>
</dbReference>
<evidence type="ECO:0000256" key="3">
    <source>
        <dbReference type="ARBA" id="ARBA00022448"/>
    </source>
</evidence>
<evidence type="ECO:0000313" key="10">
    <source>
        <dbReference type="EMBL" id="KIJ64544.1"/>
    </source>
</evidence>